<evidence type="ECO:0000313" key="7">
    <source>
        <dbReference type="EMBL" id="BBH26927.1"/>
    </source>
</evidence>
<dbReference type="Gene3D" id="3.90.76.10">
    <property type="entry name" value="Dipeptide-binding Protein, Domain 1"/>
    <property type="match status" value="1"/>
</dbReference>
<dbReference type="AlphaFoldDB" id="A0A3G9J6W8"/>
<evidence type="ECO:0000256" key="5">
    <source>
        <dbReference type="SAM" id="SignalP"/>
    </source>
</evidence>
<keyword evidence="8" id="KW-1185">Reference proteome</keyword>
<evidence type="ECO:0000256" key="1">
    <source>
        <dbReference type="ARBA" id="ARBA00004196"/>
    </source>
</evidence>
<feature type="domain" description="Solute-binding protein family 5" evidence="6">
    <location>
        <begin position="72"/>
        <end position="463"/>
    </location>
</feature>
<organism evidence="7 8">
    <name type="scientific">Intestinibaculum porci</name>
    <dbReference type="NCBI Taxonomy" id="2487118"/>
    <lineage>
        <taxon>Bacteria</taxon>
        <taxon>Bacillati</taxon>
        <taxon>Bacillota</taxon>
        <taxon>Erysipelotrichia</taxon>
        <taxon>Erysipelotrichales</taxon>
        <taxon>Erysipelotrichaceae</taxon>
        <taxon>Intestinibaculum</taxon>
    </lineage>
</organism>
<dbReference type="InterPro" id="IPR039424">
    <property type="entry name" value="SBP_5"/>
</dbReference>
<dbReference type="SUPFAM" id="SSF53850">
    <property type="entry name" value="Periplasmic binding protein-like II"/>
    <property type="match status" value="1"/>
</dbReference>
<dbReference type="GO" id="GO:0043190">
    <property type="term" value="C:ATP-binding cassette (ABC) transporter complex"/>
    <property type="evidence" value="ECO:0007669"/>
    <property type="project" value="InterPro"/>
</dbReference>
<sequence length="540" mass="59500">MKRLSLSLLSLALAGSLTACGNTNKSQTDFTMAMGEDISSFDSASIADGGSIQVIKAATEGLMSHGKNGETINGLAESVETSKDGKTYTFHLRDAKWSNGTVIKADDFVYGFQRIFKVSGPYIYMFGSAGANIVNADKLMGEALSKKLTDKDLKTLGITAKDDKTVVIKLTKPVPYFKQLMTFTCFRPINRAFALKQGKNYGQNPKAYLSNGPFKLVSWVKGSKAEFEKNNTYYNAKNIKIDHLTINLAQTAQAAAAGYENGKVDMFFPTSSVLDKYKNKKGFSSYNTGFEYYLLPNLKNKALANKNIRQAVSYAINRDDFAKSIFKDGSTAATGFVPSGVATSPKKVDFRKDAGDYKVFTYNQAKAQKALNKGLKQLGKKVITLRVLYGTDETLMNQFATYVQNSLSKLKGLKVEVVATTKQDRVNNRQKNGDFDLSCTRWGPDYADPTTYLNLLVSSNGDNYGHYASKAYDAKMNKAYNSRNVNKRWKALVSAEKVAMNDLAVIPVFNQGGAQMINPKFGGIYTKPMVGTIFNYAYLK</sequence>
<dbReference type="InterPro" id="IPR000914">
    <property type="entry name" value="SBP_5_dom"/>
</dbReference>
<dbReference type="Proteomes" id="UP000268059">
    <property type="component" value="Chromosome"/>
</dbReference>
<reference evidence="7 8" key="1">
    <citation type="submission" date="2018-11" db="EMBL/GenBank/DDBJ databases">
        <title>Novel Erysipelotrichaceae bacterium isolated from small intestine of a swine.</title>
        <authorList>
            <person name="Kim J.S."/>
            <person name="Choe H."/>
            <person name="Lee Y.R."/>
            <person name="Kim K.M."/>
            <person name="Park D.S."/>
        </authorList>
    </citation>
    <scope>NUCLEOTIDE SEQUENCE [LARGE SCALE GENOMIC DNA]</scope>
    <source>
        <strain evidence="7 8">SG0102</strain>
    </source>
</reference>
<protein>
    <submittedName>
        <fullName evidence="7">Peptide ABC transporter substrate-binding protein</fullName>
    </submittedName>
</protein>
<dbReference type="Gene3D" id="3.10.105.10">
    <property type="entry name" value="Dipeptide-binding Protein, Domain 3"/>
    <property type="match status" value="1"/>
</dbReference>
<accession>A0A3G9J6W8</accession>
<dbReference type="RefSeq" id="WP_125119715.1">
    <property type="nucleotide sequence ID" value="NZ_AP019309.1"/>
</dbReference>
<dbReference type="InterPro" id="IPR030678">
    <property type="entry name" value="Peptide/Ni-bd"/>
</dbReference>
<dbReference type="GO" id="GO:1904680">
    <property type="term" value="F:peptide transmembrane transporter activity"/>
    <property type="evidence" value="ECO:0007669"/>
    <property type="project" value="TreeGrafter"/>
</dbReference>
<comment type="similarity">
    <text evidence="2">Belongs to the bacterial solute-binding protein 5 family.</text>
</comment>
<proteinExistence type="inferred from homology"/>
<name>A0A3G9J6W8_9FIRM</name>
<dbReference type="PIRSF" id="PIRSF002741">
    <property type="entry name" value="MppA"/>
    <property type="match status" value="1"/>
</dbReference>
<keyword evidence="4 5" id="KW-0732">Signal</keyword>
<keyword evidence="3" id="KW-0813">Transport</keyword>
<dbReference type="GO" id="GO:0015833">
    <property type="term" value="P:peptide transport"/>
    <property type="evidence" value="ECO:0007669"/>
    <property type="project" value="TreeGrafter"/>
</dbReference>
<dbReference type="Gene3D" id="3.40.190.10">
    <property type="entry name" value="Periplasmic binding protein-like II"/>
    <property type="match status" value="1"/>
</dbReference>
<dbReference type="GO" id="GO:0042597">
    <property type="term" value="C:periplasmic space"/>
    <property type="evidence" value="ECO:0007669"/>
    <property type="project" value="UniProtKB-ARBA"/>
</dbReference>
<dbReference type="GO" id="GO:0030313">
    <property type="term" value="C:cell envelope"/>
    <property type="evidence" value="ECO:0007669"/>
    <property type="project" value="UniProtKB-SubCell"/>
</dbReference>
<evidence type="ECO:0000256" key="2">
    <source>
        <dbReference type="ARBA" id="ARBA00005695"/>
    </source>
</evidence>
<dbReference type="EMBL" id="AP019309">
    <property type="protein sequence ID" value="BBH26927.1"/>
    <property type="molecule type" value="Genomic_DNA"/>
</dbReference>
<dbReference type="PROSITE" id="PS51257">
    <property type="entry name" value="PROKAR_LIPOPROTEIN"/>
    <property type="match status" value="1"/>
</dbReference>
<comment type="subcellular location">
    <subcellularLocation>
        <location evidence="1">Cell envelope</location>
    </subcellularLocation>
</comment>
<evidence type="ECO:0000313" key="8">
    <source>
        <dbReference type="Proteomes" id="UP000268059"/>
    </source>
</evidence>
<dbReference type="InParanoid" id="A0A3G9J6W8"/>
<dbReference type="OrthoDB" id="9801912at2"/>
<dbReference type="KEGG" id="ebm:SG0102_18610"/>
<feature type="chain" id="PRO_5038398214" evidence="5">
    <location>
        <begin position="20"/>
        <end position="540"/>
    </location>
</feature>
<evidence type="ECO:0000259" key="6">
    <source>
        <dbReference type="Pfam" id="PF00496"/>
    </source>
</evidence>
<feature type="signal peptide" evidence="5">
    <location>
        <begin position="1"/>
        <end position="19"/>
    </location>
</feature>
<evidence type="ECO:0000256" key="3">
    <source>
        <dbReference type="ARBA" id="ARBA00022448"/>
    </source>
</evidence>
<gene>
    <name evidence="7" type="primary">oppA_1</name>
    <name evidence="7" type="ORF">SG0102_18610</name>
</gene>
<dbReference type="PANTHER" id="PTHR30290:SF10">
    <property type="entry name" value="PERIPLASMIC OLIGOPEPTIDE-BINDING PROTEIN-RELATED"/>
    <property type="match status" value="1"/>
</dbReference>
<dbReference type="PANTHER" id="PTHR30290">
    <property type="entry name" value="PERIPLASMIC BINDING COMPONENT OF ABC TRANSPORTER"/>
    <property type="match status" value="1"/>
</dbReference>
<evidence type="ECO:0000256" key="4">
    <source>
        <dbReference type="ARBA" id="ARBA00022729"/>
    </source>
</evidence>
<dbReference type="CDD" id="cd08504">
    <property type="entry name" value="PBP2_OppA"/>
    <property type="match status" value="1"/>
</dbReference>
<dbReference type="FunCoup" id="A0A3G9J6W8">
    <property type="interactions" value="214"/>
</dbReference>
<dbReference type="Pfam" id="PF00496">
    <property type="entry name" value="SBP_bac_5"/>
    <property type="match status" value="1"/>
</dbReference>